<evidence type="ECO:0000256" key="6">
    <source>
        <dbReference type="ARBA" id="ARBA00022989"/>
    </source>
</evidence>
<keyword evidence="5" id="KW-0769">Symport</keyword>
<dbReference type="InterPro" id="IPR004738">
    <property type="entry name" value="Phos_permease"/>
</dbReference>
<evidence type="ECO:0000313" key="12">
    <source>
        <dbReference type="Proteomes" id="UP000078284"/>
    </source>
</evidence>
<comment type="similarity">
    <text evidence="8">Belongs to the major facilitator superfamily. Phosphate:H(+) symporter (TC 2.A.1.9) family.</text>
</comment>
<dbReference type="SUPFAM" id="SSF103473">
    <property type="entry name" value="MFS general substrate transporter"/>
    <property type="match status" value="1"/>
</dbReference>
<dbReference type="InterPro" id="IPR036259">
    <property type="entry name" value="MFS_trans_sf"/>
</dbReference>
<evidence type="ECO:0000256" key="4">
    <source>
        <dbReference type="ARBA" id="ARBA00022692"/>
    </source>
</evidence>
<feature type="transmembrane region" description="Helical" evidence="9">
    <location>
        <begin position="372"/>
        <end position="391"/>
    </location>
</feature>
<evidence type="ECO:0000256" key="7">
    <source>
        <dbReference type="ARBA" id="ARBA00023136"/>
    </source>
</evidence>
<evidence type="ECO:0000256" key="3">
    <source>
        <dbReference type="ARBA" id="ARBA00022592"/>
    </source>
</evidence>
<dbReference type="GO" id="GO:0006817">
    <property type="term" value="P:phosphate ion transport"/>
    <property type="evidence" value="ECO:0007669"/>
    <property type="project" value="UniProtKB-KW"/>
</dbReference>
<evidence type="ECO:0000256" key="2">
    <source>
        <dbReference type="ARBA" id="ARBA00022448"/>
    </source>
</evidence>
<evidence type="ECO:0000259" key="10">
    <source>
        <dbReference type="PROSITE" id="PS50850"/>
    </source>
</evidence>
<dbReference type="GO" id="GO:0005315">
    <property type="term" value="F:phosphate transmembrane transporter activity"/>
    <property type="evidence" value="ECO:0007669"/>
    <property type="project" value="InterPro"/>
</dbReference>
<dbReference type="NCBIfam" id="TIGR00887">
    <property type="entry name" value="2A0109"/>
    <property type="match status" value="1"/>
</dbReference>
<sequence>MAEQQLGVLKALDVAKTQLYHFTAIVIAGMGFFTDAYDLFCVSLVTKLLGRIYYFNPESAKPGSLPPHVAAAVNGVALCGTLSGQLFFGWLGDKLGRKKVYGLTLVMMILCSVASGLSFGHEAKGVMTTLCFFRFWLGFGIGGDYPLSATIMSEYANKKTRGAFIAAVFAMQGVGILAGGFVALAVSSIFDKKFPAPTYAVNRALSTPPQVDYIWRIIVMFGALPAALTYYWRMKMPETARYTALVAKNIKQATADMSKVLQTDLELEERVEDDVKDPRQNYGLFSKEFLRRHGLHLLGTTSTWFLLDIAFYSQNLFQKDIFSAIGWIPKAATMNATHEVFRIARAQTLIALCSTVPGYWFTVAFIDIIGRFVIQLMGFFMMTVFMFAIAFPYNHWIQPDNRIGFVIMYSLTFFFANFGPNATTFIVPAEIFPARLRSTCHGISAAAGKAGAIIGAFGFLYAAQSQDKAKVDAGYPPGIGVKNSLIVLGVLNFIGMLFTFLVPEPKGKSLEELSGEAEVSHDEK</sequence>
<proteinExistence type="inferred from homology"/>
<gene>
    <name evidence="11" type="ordered locus">AXX17_At5g41360</name>
</gene>
<reference evidence="12" key="1">
    <citation type="journal article" date="2016" name="Proc. Natl. Acad. Sci. U.S.A.">
        <title>Chromosome-level assembly of Arabidopsis thaliana Ler reveals the extent of translocation and inversion polymorphisms.</title>
        <authorList>
            <person name="Zapata L."/>
            <person name="Ding J."/>
            <person name="Willing E.M."/>
            <person name="Hartwig B."/>
            <person name="Bezdan D."/>
            <person name="Jiao W.B."/>
            <person name="Patel V."/>
            <person name="Velikkakam James G."/>
            <person name="Koornneef M."/>
            <person name="Ossowski S."/>
            <person name="Schneeberger K."/>
        </authorList>
    </citation>
    <scope>NUCLEOTIDE SEQUENCE [LARGE SCALE GENOMIC DNA]</scope>
    <source>
        <strain evidence="12">cv. Landsberg erecta</strain>
    </source>
</reference>
<keyword evidence="4 9" id="KW-0812">Transmembrane</keyword>
<dbReference type="FunFam" id="1.20.1250.20:FF:000175">
    <property type="entry name" value="Inorganic phosphate transporter 1-6"/>
    <property type="match status" value="1"/>
</dbReference>
<evidence type="ECO:0000256" key="8">
    <source>
        <dbReference type="ARBA" id="ARBA00044504"/>
    </source>
</evidence>
<keyword evidence="6 9" id="KW-1133">Transmembrane helix</keyword>
<feature type="transmembrane region" description="Helical" evidence="9">
    <location>
        <begin position="213"/>
        <end position="232"/>
    </location>
</feature>
<name>A0A178UJ76_ARATH</name>
<dbReference type="GO" id="GO:0016020">
    <property type="term" value="C:membrane"/>
    <property type="evidence" value="ECO:0007669"/>
    <property type="project" value="UniProtKB-SubCell"/>
</dbReference>
<dbReference type="InterPro" id="IPR005828">
    <property type="entry name" value="MFS_sugar_transport-like"/>
</dbReference>
<feature type="transmembrane region" description="Helical" evidence="9">
    <location>
        <begin position="442"/>
        <end position="463"/>
    </location>
</feature>
<feature type="transmembrane region" description="Helical" evidence="9">
    <location>
        <begin position="65"/>
        <end position="88"/>
    </location>
</feature>
<dbReference type="EMBL" id="LUHQ01000005">
    <property type="protein sequence ID" value="OAO93224.1"/>
    <property type="molecule type" value="Genomic_DNA"/>
</dbReference>
<dbReference type="PANTHER" id="PTHR24064">
    <property type="entry name" value="SOLUTE CARRIER FAMILY 22 MEMBER"/>
    <property type="match status" value="1"/>
</dbReference>
<dbReference type="CDD" id="cd17364">
    <property type="entry name" value="MFS_PhT"/>
    <property type="match status" value="1"/>
</dbReference>
<dbReference type="Pfam" id="PF00083">
    <property type="entry name" value="Sugar_tr"/>
    <property type="match status" value="1"/>
</dbReference>
<feature type="domain" description="Major facilitator superfamily (MFS) profile" evidence="10">
    <location>
        <begin position="24"/>
        <end position="507"/>
    </location>
</feature>
<keyword evidence="3" id="KW-0592">Phosphate transport</keyword>
<feature type="transmembrane region" description="Helical" evidence="9">
    <location>
        <begin position="348"/>
        <end position="366"/>
    </location>
</feature>
<dbReference type="PROSITE" id="PS50850">
    <property type="entry name" value="MFS"/>
    <property type="match status" value="1"/>
</dbReference>
<dbReference type="Proteomes" id="UP000078284">
    <property type="component" value="Chromosome 5"/>
</dbReference>
<dbReference type="Gene3D" id="1.20.1250.20">
    <property type="entry name" value="MFS general substrate transporter like domains"/>
    <property type="match status" value="1"/>
</dbReference>
<evidence type="ECO:0000256" key="1">
    <source>
        <dbReference type="ARBA" id="ARBA00004141"/>
    </source>
</evidence>
<comment type="caution">
    <text evidence="11">The sequence shown here is derived from an EMBL/GenBank/DDBJ whole genome shotgun (WGS) entry which is preliminary data.</text>
</comment>
<feature type="transmembrane region" description="Helical" evidence="9">
    <location>
        <begin position="163"/>
        <end position="190"/>
    </location>
</feature>
<feature type="transmembrane region" description="Helical" evidence="9">
    <location>
        <begin position="20"/>
        <end position="45"/>
    </location>
</feature>
<comment type="subcellular location">
    <subcellularLocation>
        <location evidence="1">Membrane</location>
        <topology evidence="1">Multi-pass membrane protein</topology>
    </subcellularLocation>
</comment>
<dbReference type="AlphaFoldDB" id="A0A178UJ76"/>
<organism evidence="11 12">
    <name type="scientific">Arabidopsis thaliana</name>
    <name type="common">Mouse-ear cress</name>
    <dbReference type="NCBI Taxonomy" id="3702"/>
    <lineage>
        <taxon>Eukaryota</taxon>
        <taxon>Viridiplantae</taxon>
        <taxon>Streptophyta</taxon>
        <taxon>Embryophyta</taxon>
        <taxon>Tracheophyta</taxon>
        <taxon>Spermatophyta</taxon>
        <taxon>Magnoliopsida</taxon>
        <taxon>eudicotyledons</taxon>
        <taxon>Gunneridae</taxon>
        <taxon>Pentapetalae</taxon>
        <taxon>rosids</taxon>
        <taxon>malvids</taxon>
        <taxon>Brassicales</taxon>
        <taxon>Brassicaceae</taxon>
        <taxon>Camelineae</taxon>
        <taxon>Arabidopsis</taxon>
    </lineage>
</organism>
<dbReference type="GO" id="GO:0015293">
    <property type="term" value="F:symporter activity"/>
    <property type="evidence" value="ECO:0007669"/>
    <property type="project" value="UniProtKB-KW"/>
</dbReference>
<feature type="transmembrane region" description="Helical" evidence="9">
    <location>
        <begin position="100"/>
        <end position="119"/>
    </location>
</feature>
<keyword evidence="7 9" id="KW-0472">Membrane</keyword>
<evidence type="ECO:0000256" key="9">
    <source>
        <dbReference type="SAM" id="Phobius"/>
    </source>
</evidence>
<feature type="transmembrane region" description="Helical" evidence="9">
    <location>
        <begin position="403"/>
        <end position="422"/>
    </location>
</feature>
<protein>
    <recommendedName>
        <fullName evidence="10">Major facilitator superfamily (MFS) profile domain-containing protein</fullName>
    </recommendedName>
</protein>
<keyword evidence="2" id="KW-0813">Transport</keyword>
<dbReference type="ExpressionAtlas" id="A0A178UJ76">
    <property type="expression patterns" value="baseline and differential"/>
</dbReference>
<evidence type="ECO:0000256" key="5">
    <source>
        <dbReference type="ARBA" id="ARBA00022847"/>
    </source>
</evidence>
<dbReference type="InterPro" id="IPR020846">
    <property type="entry name" value="MFS_dom"/>
</dbReference>
<feature type="transmembrane region" description="Helical" evidence="9">
    <location>
        <begin position="484"/>
        <end position="502"/>
    </location>
</feature>
<accession>A0A178UJ76</accession>
<evidence type="ECO:0000313" key="11">
    <source>
        <dbReference type="EMBL" id="OAO93224.1"/>
    </source>
</evidence>